<keyword evidence="1" id="KW-0812">Transmembrane</keyword>
<dbReference type="Proteomes" id="UP000011058">
    <property type="component" value="Chromosome"/>
</dbReference>
<accession>I0K4S4</accession>
<protein>
    <recommendedName>
        <fullName evidence="2">DUF4350 domain-containing protein</fullName>
    </recommendedName>
</protein>
<dbReference type="Pfam" id="PF14258">
    <property type="entry name" value="DUF4350"/>
    <property type="match status" value="1"/>
</dbReference>
<evidence type="ECO:0000313" key="4">
    <source>
        <dbReference type="Proteomes" id="UP000011058"/>
    </source>
</evidence>
<evidence type="ECO:0000313" key="3">
    <source>
        <dbReference type="EMBL" id="CCG99127.1"/>
    </source>
</evidence>
<proteinExistence type="predicted"/>
<keyword evidence="1" id="KW-1133">Transmembrane helix</keyword>
<name>I0K4S4_9BACT</name>
<evidence type="ECO:0000256" key="1">
    <source>
        <dbReference type="SAM" id="Phobius"/>
    </source>
</evidence>
<reference evidence="3 4" key="1">
    <citation type="journal article" date="2012" name="J. Bacteriol.">
        <title>Genome Sequence of Fibrella aestuarina BUZ 2T, a Filamentous Marine Bacterium.</title>
        <authorList>
            <person name="Filippini M."/>
            <person name="Qi W."/>
            <person name="Blom J."/>
            <person name="Goesmann A."/>
            <person name="Smits T.H."/>
            <person name="Bagheri H.C."/>
        </authorList>
    </citation>
    <scope>NUCLEOTIDE SEQUENCE [LARGE SCALE GENOMIC DNA]</scope>
    <source>
        <strain evidence="4">BUZ 2T</strain>
    </source>
</reference>
<dbReference type="OrthoDB" id="1111222at2"/>
<dbReference type="eggNOG" id="ENOG502Z8TX">
    <property type="taxonomic scope" value="Bacteria"/>
</dbReference>
<organism evidence="3 4">
    <name type="scientific">Fibrella aestuarina BUZ 2</name>
    <dbReference type="NCBI Taxonomy" id="1166018"/>
    <lineage>
        <taxon>Bacteria</taxon>
        <taxon>Pseudomonadati</taxon>
        <taxon>Bacteroidota</taxon>
        <taxon>Cytophagia</taxon>
        <taxon>Cytophagales</taxon>
        <taxon>Spirosomataceae</taxon>
        <taxon>Fibrella</taxon>
    </lineage>
</organism>
<dbReference type="InterPro" id="IPR025646">
    <property type="entry name" value="DUF4350"/>
</dbReference>
<dbReference type="EMBL" id="HE796683">
    <property type="protein sequence ID" value="CCG99127.1"/>
    <property type="molecule type" value="Genomic_DNA"/>
</dbReference>
<feature type="transmembrane region" description="Helical" evidence="1">
    <location>
        <begin position="6"/>
        <end position="23"/>
    </location>
</feature>
<feature type="transmembrane region" description="Helical" evidence="1">
    <location>
        <begin position="260"/>
        <end position="278"/>
    </location>
</feature>
<evidence type="ECO:0000259" key="2">
    <source>
        <dbReference type="Pfam" id="PF14258"/>
    </source>
</evidence>
<dbReference type="HOGENOM" id="CLU_036786_1_0_10"/>
<dbReference type="KEGG" id="fae:FAES_1117"/>
<dbReference type="STRING" id="1166018.FAES_1117"/>
<gene>
    <name evidence="3" type="ORF">FAES_1117</name>
</gene>
<dbReference type="RefSeq" id="WP_015330227.1">
    <property type="nucleotide sequence ID" value="NC_020054.1"/>
</dbReference>
<keyword evidence="1" id="KW-0472">Membrane</keyword>
<sequence length="400" mass="45660">MRPNKYIVILLATVVAFVLFEYYKPKPIDWNPTYQNDDKIPFGAQATFELLPSLMRQSSVQSTRLPPYNLLTESQLPARSNYIAICQTFDAGTLDTRELLRYVAKGNTAFLSAYEFSDTLSRALGFKADLKNPLKADSTLRSNFVLPALVRKGGYTFKHDDGRNFLIVKKPKSGITVLARNARNEAVFLKVPHGRGTFYIHNLPLAFTNYYALQPASSDYMAKAFSFLPAQPTIWDEYQKQGRFGENEQSLLRYIKQQPALNWAYLIGLWGLILYVFFAGKRTQRIIPVVELPKNRSLEFAQTVGRMYFQQANHDNVARKKIQYFLADIRERYLLNTQALDADFTETLTRKSGVPLDQVQTLVRMLGQAQQAVSITEFDLLRLNAAIEQFYAAAHTKLTT</sequence>
<dbReference type="AlphaFoldDB" id="I0K4S4"/>
<feature type="domain" description="DUF4350" evidence="2">
    <location>
        <begin position="37"/>
        <end position="219"/>
    </location>
</feature>
<keyword evidence="4" id="KW-1185">Reference proteome</keyword>